<evidence type="ECO:0000256" key="7">
    <source>
        <dbReference type="ARBA" id="ARBA00022643"/>
    </source>
</evidence>
<evidence type="ECO:0000256" key="2">
    <source>
        <dbReference type="ARBA" id="ARBA00001970"/>
    </source>
</evidence>
<dbReference type="PANTHER" id="PTHR43410:SF1">
    <property type="entry name" value="NITRIC OXIDE SYNTHASE"/>
    <property type="match status" value="1"/>
</dbReference>
<dbReference type="InterPro" id="IPR003097">
    <property type="entry name" value="CysJ-like_FAD-binding"/>
</dbReference>
<protein>
    <recommendedName>
        <fullName evidence="5">nitric-oxide synthase (NADPH)</fullName>
        <ecNumber evidence="5">1.14.13.39</ecNumber>
    </recommendedName>
</protein>
<dbReference type="SUPFAM" id="SSF63380">
    <property type="entry name" value="Riboflavin synthase domain-like"/>
    <property type="match status" value="1"/>
</dbReference>
<dbReference type="InterPro" id="IPR029039">
    <property type="entry name" value="Flavoprotein-like_sf"/>
</dbReference>
<evidence type="ECO:0000256" key="10">
    <source>
        <dbReference type="ARBA" id="ARBA00022860"/>
    </source>
</evidence>
<reference evidence="14" key="1">
    <citation type="submission" date="2015-11" db="EMBL/GenBank/DDBJ databases">
        <title>De novo transcriptome assembly of four potential Pierce s Disease insect vectors from Arizona vineyards.</title>
        <authorList>
            <person name="Tassone E.E."/>
        </authorList>
    </citation>
    <scope>NUCLEOTIDE SEQUENCE</scope>
</reference>
<evidence type="ECO:0000259" key="13">
    <source>
        <dbReference type="PROSITE" id="PS50902"/>
    </source>
</evidence>
<evidence type="ECO:0000256" key="12">
    <source>
        <dbReference type="ARBA" id="ARBA00023004"/>
    </source>
</evidence>
<dbReference type="Pfam" id="PF00667">
    <property type="entry name" value="FAD_binding_1"/>
    <property type="match status" value="1"/>
</dbReference>
<keyword evidence="7" id="KW-0288">FMN</keyword>
<keyword evidence="7" id="KW-0285">Flavoprotein</keyword>
<evidence type="ECO:0000256" key="3">
    <source>
        <dbReference type="ARBA" id="ARBA00001974"/>
    </source>
</evidence>
<dbReference type="InterPro" id="IPR017938">
    <property type="entry name" value="Riboflavin_synthase-like_b-brl"/>
</dbReference>
<keyword evidence="11" id="KW-0560">Oxidoreductase</keyword>
<evidence type="ECO:0000256" key="5">
    <source>
        <dbReference type="ARBA" id="ARBA00012989"/>
    </source>
</evidence>
<dbReference type="PRINTS" id="PR00369">
    <property type="entry name" value="FLAVODOXIN"/>
</dbReference>
<dbReference type="InterPro" id="IPR050607">
    <property type="entry name" value="NOS"/>
</dbReference>
<evidence type="ECO:0000256" key="6">
    <source>
        <dbReference type="ARBA" id="ARBA00022617"/>
    </source>
</evidence>
<keyword evidence="10" id="KW-0112">Calmodulin-binding</keyword>
<feature type="non-terminal residue" evidence="14">
    <location>
        <position position="279"/>
    </location>
</feature>
<dbReference type="InterPro" id="IPR008254">
    <property type="entry name" value="Flavodoxin/NO_synth"/>
</dbReference>
<comment type="similarity">
    <text evidence="4">Belongs to the NOS family.</text>
</comment>
<dbReference type="InterPro" id="IPR001094">
    <property type="entry name" value="Flavdoxin-like"/>
</dbReference>
<sequence>AKKLNDILGHAFYSQCLCMDEYDMNDIEHESLFFVVASTFGNGDSPENGQSFAHSLFALKTENNEVVVKKQLNSSTLIRANSLRNQKQERRTFVTELSSNNNFNRRLGNVRFAVFALGSSAYPNYCAFGSYVDTLLEELGGERLLKLTTGDEMCGQQQAFIKWAPEVFRAACERFSLEDCGDVMDFAKSLQSAPVTASTVRLQDCAATDLKEALSKYHNRKVQQCTVASNRNLHSGDSPILTLGVELNTEEGVEYEPGDHVGVLACNRSELVEGVLQHL</sequence>
<evidence type="ECO:0000256" key="11">
    <source>
        <dbReference type="ARBA" id="ARBA00023002"/>
    </source>
</evidence>
<evidence type="ECO:0000256" key="4">
    <source>
        <dbReference type="ARBA" id="ARBA00006267"/>
    </source>
</evidence>
<dbReference type="EMBL" id="GECZ01008379">
    <property type="protein sequence ID" value="JAS61390.1"/>
    <property type="molecule type" value="Transcribed_RNA"/>
</dbReference>
<dbReference type="GO" id="GO:0010181">
    <property type="term" value="F:FMN binding"/>
    <property type="evidence" value="ECO:0007669"/>
    <property type="project" value="InterPro"/>
</dbReference>
<dbReference type="Gene3D" id="3.40.50.360">
    <property type="match status" value="1"/>
</dbReference>
<keyword evidence="9" id="KW-0521">NADP</keyword>
<feature type="domain" description="Flavodoxin-like" evidence="13">
    <location>
        <begin position="1"/>
        <end position="168"/>
    </location>
</feature>
<keyword evidence="12" id="KW-0408">Iron</keyword>
<feature type="non-terminal residue" evidence="14">
    <location>
        <position position="1"/>
    </location>
</feature>
<dbReference type="GO" id="GO:0046872">
    <property type="term" value="F:metal ion binding"/>
    <property type="evidence" value="ECO:0007669"/>
    <property type="project" value="UniProtKB-KW"/>
</dbReference>
<dbReference type="Gene3D" id="2.40.30.10">
    <property type="entry name" value="Translation factors"/>
    <property type="match status" value="1"/>
</dbReference>
<accession>A0A1B6GG50</accession>
<comment type="cofactor">
    <cofactor evidence="1">
        <name>FMN</name>
        <dbReference type="ChEBI" id="CHEBI:58210"/>
    </cofactor>
</comment>
<dbReference type="GO" id="GO:0004517">
    <property type="term" value="F:nitric-oxide synthase activity"/>
    <property type="evidence" value="ECO:0007669"/>
    <property type="project" value="UniProtKB-EC"/>
</dbReference>
<comment type="cofactor">
    <cofactor evidence="2">
        <name>heme b</name>
        <dbReference type="ChEBI" id="CHEBI:60344"/>
    </cofactor>
</comment>
<dbReference type="PANTHER" id="PTHR43410">
    <property type="entry name" value="NITRIC OXIDE SYNTHASE OXYGENASE"/>
    <property type="match status" value="1"/>
</dbReference>
<dbReference type="GO" id="GO:0005516">
    <property type="term" value="F:calmodulin binding"/>
    <property type="evidence" value="ECO:0007669"/>
    <property type="project" value="UniProtKB-KW"/>
</dbReference>
<organism evidence="14">
    <name type="scientific">Cuerna arida</name>
    <dbReference type="NCBI Taxonomy" id="1464854"/>
    <lineage>
        <taxon>Eukaryota</taxon>
        <taxon>Metazoa</taxon>
        <taxon>Ecdysozoa</taxon>
        <taxon>Arthropoda</taxon>
        <taxon>Hexapoda</taxon>
        <taxon>Insecta</taxon>
        <taxon>Pterygota</taxon>
        <taxon>Neoptera</taxon>
        <taxon>Paraneoptera</taxon>
        <taxon>Hemiptera</taxon>
        <taxon>Auchenorrhyncha</taxon>
        <taxon>Membracoidea</taxon>
        <taxon>Cicadellidae</taxon>
        <taxon>Cicadellinae</taxon>
        <taxon>Proconiini</taxon>
        <taxon>Cuerna</taxon>
    </lineage>
</organism>
<comment type="cofactor">
    <cofactor evidence="3">
        <name>FAD</name>
        <dbReference type="ChEBI" id="CHEBI:57692"/>
    </cofactor>
</comment>
<evidence type="ECO:0000256" key="8">
    <source>
        <dbReference type="ARBA" id="ARBA00022723"/>
    </source>
</evidence>
<dbReference type="PROSITE" id="PS50902">
    <property type="entry name" value="FLAVODOXIN_LIKE"/>
    <property type="match status" value="1"/>
</dbReference>
<evidence type="ECO:0000256" key="9">
    <source>
        <dbReference type="ARBA" id="ARBA00022857"/>
    </source>
</evidence>
<dbReference type="SUPFAM" id="SSF52218">
    <property type="entry name" value="Flavoproteins"/>
    <property type="match status" value="1"/>
</dbReference>
<name>A0A1B6GG50_9HEMI</name>
<gene>
    <name evidence="14" type="ORF">g.48806</name>
</gene>
<dbReference type="AlphaFoldDB" id="A0A1B6GG50"/>
<dbReference type="Pfam" id="PF00258">
    <property type="entry name" value="Flavodoxin_1"/>
    <property type="match status" value="1"/>
</dbReference>
<evidence type="ECO:0000256" key="1">
    <source>
        <dbReference type="ARBA" id="ARBA00001917"/>
    </source>
</evidence>
<proteinExistence type="inferred from homology"/>
<evidence type="ECO:0000313" key="14">
    <source>
        <dbReference type="EMBL" id="JAS61390.1"/>
    </source>
</evidence>
<keyword evidence="8" id="KW-0479">Metal-binding</keyword>
<keyword evidence="6" id="KW-0349">Heme</keyword>
<dbReference type="EC" id="1.14.13.39" evidence="5"/>